<dbReference type="Proteomes" id="UP001057580">
    <property type="component" value="Chromosome"/>
</dbReference>
<proteinExistence type="predicted"/>
<feature type="transmembrane region" description="Helical" evidence="1">
    <location>
        <begin position="491"/>
        <end position="513"/>
    </location>
</feature>
<keyword evidence="1" id="KW-1133">Transmembrane helix</keyword>
<dbReference type="AlphaFoldDB" id="A0A9E7R372"/>
<feature type="transmembrane region" description="Helical" evidence="1">
    <location>
        <begin position="533"/>
        <end position="550"/>
    </location>
</feature>
<dbReference type="GeneID" id="74941041"/>
<name>A0A9E7R372_9EURY</name>
<evidence type="ECO:0000256" key="1">
    <source>
        <dbReference type="SAM" id="Phobius"/>
    </source>
</evidence>
<feature type="transmembrane region" description="Helical" evidence="1">
    <location>
        <begin position="20"/>
        <end position="36"/>
    </location>
</feature>
<feature type="transmembrane region" description="Helical" evidence="1">
    <location>
        <begin position="294"/>
        <end position="313"/>
    </location>
</feature>
<evidence type="ECO:0000313" key="2">
    <source>
        <dbReference type="EMBL" id="UWM54951.1"/>
    </source>
</evidence>
<reference evidence="2" key="1">
    <citation type="submission" date="2022-09" db="EMBL/GenBank/DDBJ databases">
        <title>Diverse halophilic archaea isolated from saline environments.</title>
        <authorList>
            <person name="Cui H.-L."/>
        </authorList>
    </citation>
    <scope>NUCLEOTIDE SEQUENCE</scope>
    <source>
        <strain evidence="2">ZS-35-S2</strain>
    </source>
</reference>
<dbReference type="EMBL" id="CP104003">
    <property type="protein sequence ID" value="UWM54951.1"/>
    <property type="molecule type" value="Genomic_DNA"/>
</dbReference>
<organism evidence="2 3">
    <name type="scientific">Salinirubellus salinus</name>
    <dbReference type="NCBI Taxonomy" id="1364945"/>
    <lineage>
        <taxon>Archaea</taxon>
        <taxon>Methanobacteriati</taxon>
        <taxon>Methanobacteriota</taxon>
        <taxon>Stenosarchaea group</taxon>
        <taxon>Halobacteria</taxon>
        <taxon>Halobacteriales</taxon>
        <taxon>Natronomonadaceae</taxon>
        <taxon>Salinirubellus</taxon>
    </lineage>
</organism>
<feature type="transmembrane region" description="Helical" evidence="1">
    <location>
        <begin position="220"/>
        <end position="244"/>
    </location>
</feature>
<evidence type="ECO:0000313" key="3">
    <source>
        <dbReference type="Proteomes" id="UP001057580"/>
    </source>
</evidence>
<dbReference type="RefSeq" id="WP_260594003.1">
    <property type="nucleotide sequence ID" value="NZ_CP104003.1"/>
</dbReference>
<keyword evidence="3" id="KW-1185">Reference proteome</keyword>
<gene>
    <name evidence="2" type="ORF">N0B31_01425</name>
</gene>
<keyword evidence="1" id="KW-0472">Membrane</keyword>
<keyword evidence="1" id="KW-0812">Transmembrane</keyword>
<protein>
    <submittedName>
        <fullName evidence="2">Type II secretion system protein</fullName>
    </submittedName>
</protein>
<accession>A0A9E7R372</accession>
<dbReference type="KEGG" id="ssai:N0B31_01425"/>
<feature type="transmembrane region" description="Helical" evidence="1">
    <location>
        <begin position="192"/>
        <end position="214"/>
    </location>
</feature>
<sequence length="551" mass="55881">MTAVPGSGPRDERVRRASRAAALVTPPLGGVVLLLVPVSARIHVVVATAALVGTALAARRWLPDLLATARLTRALGAVPGLVGRLVLRLRLDPTVESAVAFAADGDGPLARSLAREAHRARGTGRAGLDAFADRWADRFPSLRRACSLVAAAASAGPASRERSLDRAVAAVREGTRERATSFAADLRGPATALYAFGVLLPLALVGVLPAAGVAGLGVSLATIVLVYDVLLPLGLLGAAAWLLARRPVAFPPPRVDRAHPAVPDDSRRAMPVGVAVGALGAALGSLVAPWLAPVTALGGGVGATLVVAARPVVSVHERVRAVERGLPDALAIVGRRVAEGVAVERAVADASERLDGATGEAFALAARRQRRLAVGIERAFEGEHGPLADLPSERLADAVSLLAVAGRQGAPAGSALVATADHVEDLREVEREARRSVRRVTRTLSDTAAVFGPLVGGVTVGLAGRLSTGVRATSSAVGPAGTLATADPLPVAGLGLAVGAYVCWLAVVLPTLATGLARGVDPALVATRVGQSLLAAVALYTAAFAATTMLT</sequence>